<gene>
    <name evidence="10" type="ORF">Cgig2_003320</name>
</gene>
<evidence type="ECO:0000313" key="10">
    <source>
        <dbReference type="EMBL" id="KAJ8434881.1"/>
    </source>
</evidence>
<feature type="binding site" evidence="6">
    <location>
        <position position="120"/>
    </location>
    <ligand>
        <name>ATP</name>
        <dbReference type="ChEBI" id="CHEBI:30616"/>
    </ligand>
</feature>
<dbReference type="FunFam" id="3.30.200.20:FF:000145">
    <property type="entry name" value="receptor-like serine/threonine-protein kinase SD1-8"/>
    <property type="match status" value="1"/>
</dbReference>
<dbReference type="InterPro" id="IPR008271">
    <property type="entry name" value="Ser/Thr_kinase_AS"/>
</dbReference>
<proteinExistence type="inferred from homology"/>
<dbReference type="InterPro" id="IPR001245">
    <property type="entry name" value="Ser-Thr/Tyr_kinase_cat_dom"/>
</dbReference>
<keyword evidence="5 6" id="KW-0067">ATP-binding</keyword>
<evidence type="ECO:0000256" key="1">
    <source>
        <dbReference type="ARBA" id="ARBA00022527"/>
    </source>
</evidence>
<dbReference type="PROSITE" id="PS50011">
    <property type="entry name" value="PROTEIN_KINASE_DOM"/>
    <property type="match status" value="1"/>
</dbReference>
<dbReference type="GO" id="GO:0005886">
    <property type="term" value="C:plasma membrane"/>
    <property type="evidence" value="ECO:0007669"/>
    <property type="project" value="TreeGrafter"/>
</dbReference>
<evidence type="ECO:0000259" key="9">
    <source>
        <dbReference type="PROSITE" id="PS50011"/>
    </source>
</evidence>
<dbReference type="PANTHER" id="PTHR27002:SF1082">
    <property type="entry name" value="OS06G0693000 PROTEIN"/>
    <property type="match status" value="1"/>
</dbReference>
<keyword evidence="3 6" id="KW-0547">Nucleotide-binding</keyword>
<evidence type="ECO:0000256" key="4">
    <source>
        <dbReference type="ARBA" id="ARBA00022777"/>
    </source>
</evidence>
<dbReference type="PANTHER" id="PTHR27002">
    <property type="entry name" value="RECEPTOR-LIKE SERINE/THREONINE-PROTEIN KINASE SD1-8"/>
    <property type="match status" value="1"/>
</dbReference>
<keyword evidence="4" id="KW-0418">Kinase</keyword>
<keyword evidence="8" id="KW-0812">Transmembrane</keyword>
<keyword evidence="11" id="KW-1185">Reference proteome</keyword>
<dbReference type="InterPro" id="IPR011009">
    <property type="entry name" value="Kinase-like_dom_sf"/>
</dbReference>
<feature type="transmembrane region" description="Helical" evidence="8">
    <location>
        <begin position="36"/>
        <end position="58"/>
    </location>
</feature>
<evidence type="ECO:0000256" key="3">
    <source>
        <dbReference type="ARBA" id="ARBA00022741"/>
    </source>
</evidence>
<dbReference type="PROSITE" id="PS00108">
    <property type="entry name" value="PROTEIN_KINASE_ST"/>
    <property type="match status" value="1"/>
</dbReference>
<dbReference type="GO" id="GO:0005524">
    <property type="term" value="F:ATP binding"/>
    <property type="evidence" value="ECO:0007669"/>
    <property type="project" value="UniProtKB-UniRule"/>
</dbReference>
<dbReference type="SUPFAM" id="SSF56112">
    <property type="entry name" value="Protein kinase-like (PK-like)"/>
    <property type="match status" value="1"/>
</dbReference>
<keyword evidence="8" id="KW-1133">Transmembrane helix</keyword>
<keyword evidence="2" id="KW-0808">Transferase</keyword>
<dbReference type="FunFam" id="1.10.510.10:FF:001019">
    <property type="entry name" value="G-type lectin S-receptor-like serine/threonine-protein kinase B120"/>
    <property type="match status" value="1"/>
</dbReference>
<dbReference type="OrthoDB" id="4062651at2759"/>
<keyword evidence="8" id="KW-0472">Membrane</keyword>
<name>A0A9Q1QB24_9CARY</name>
<evidence type="ECO:0000256" key="5">
    <source>
        <dbReference type="ARBA" id="ARBA00022840"/>
    </source>
</evidence>
<dbReference type="InterPro" id="IPR000719">
    <property type="entry name" value="Prot_kinase_dom"/>
</dbReference>
<sequence>MTWSTSLVDMQEFSVSGMDLYLQLANSEIGPDKVEVVIAVTGSLVGLAVIAVLLGILWKRKGQHQGAKKSPVKLEELPLFKFERLVAATENFSESNKLGRGGFGTVYRGMLEDGQEIAVKRLSRASGQGLDEFMNEVVVISKLQHRNLVRLLGCSVEGEEKTLVYEYMPNKSLDAFLFAPDKKKTLDWNTRSNIIEGICRGLEYLHKDSRLKIIHRDLKPSNILLDRDLNAKISDFGMARIFGAEQDQANTRKVVDMCVNEYQCSGYMSPEYAMEGLFSEKSDVFSFGVILLEIISGERNNVFSDDDESFSLLGHVSTHICLGVYTIYFHLDPTICI</sequence>
<dbReference type="Pfam" id="PF07714">
    <property type="entry name" value="PK_Tyr_Ser-Thr"/>
    <property type="match status" value="1"/>
</dbReference>
<dbReference type="AlphaFoldDB" id="A0A9Q1QB24"/>
<comment type="caution">
    <text evidence="10">The sequence shown here is derived from an EMBL/GenBank/DDBJ whole genome shotgun (WGS) entry which is preliminary data.</text>
</comment>
<reference evidence="10" key="1">
    <citation type="submission" date="2022-04" db="EMBL/GenBank/DDBJ databases">
        <title>Carnegiea gigantea Genome sequencing and assembly v2.</title>
        <authorList>
            <person name="Copetti D."/>
            <person name="Sanderson M.J."/>
            <person name="Burquez A."/>
            <person name="Wojciechowski M.F."/>
        </authorList>
    </citation>
    <scope>NUCLEOTIDE SEQUENCE</scope>
    <source>
        <strain evidence="10">SGP5-SGP5p</strain>
        <tissue evidence="10">Aerial part</tissue>
    </source>
</reference>
<comment type="similarity">
    <text evidence="7">Belongs to the protein kinase superfamily.</text>
</comment>
<dbReference type="InterPro" id="IPR017441">
    <property type="entry name" value="Protein_kinase_ATP_BS"/>
</dbReference>
<dbReference type="GO" id="GO:0004674">
    <property type="term" value="F:protein serine/threonine kinase activity"/>
    <property type="evidence" value="ECO:0007669"/>
    <property type="project" value="UniProtKB-KW"/>
</dbReference>
<evidence type="ECO:0000256" key="2">
    <source>
        <dbReference type="ARBA" id="ARBA00022679"/>
    </source>
</evidence>
<accession>A0A9Q1QB24</accession>
<dbReference type="EMBL" id="JAKOGI010000446">
    <property type="protein sequence ID" value="KAJ8434881.1"/>
    <property type="molecule type" value="Genomic_DNA"/>
</dbReference>
<evidence type="ECO:0000313" key="11">
    <source>
        <dbReference type="Proteomes" id="UP001153076"/>
    </source>
</evidence>
<evidence type="ECO:0000256" key="6">
    <source>
        <dbReference type="PROSITE-ProRule" id="PRU10141"/>
    </source>
</evidence>
<feature type="domain" description="Protein kinase" evidence="9">
    <location>
        <begin position="92"/>
        <end position="337"/>
    </location>
</feature>
<keyword evidence="1 7" id="KW-0723">Serine/threonine-protein kinase</keyword>
<dbReference type="Gene3D" id="3.30.200.20">
    <property type="entry name" value="Phosphorylase Kinase, domain 1"/>
    <property type="match status" value="1"/>
</dbReference>
<dbReference type="Proteomes" id="UP001153076">
    <property type="component" value="Unassembled WGS sequence"/>
</dbReference>
<organism evidence="10 11">
    <name type="scientific">Carnegiea gigantea</name>
    <dbReference type="NCBI Taxonomy" id="171969"/>
    <lineage>
        <taxon>Eukaryota</taxon>
        <taxon>Viridiplantae</taxon>
        <taxon>Streptophyta</taxon>
        <taxon>Embryophyta</taxon>
        <taxon>Tracheophyta</taxon>
        <taxon>Spermatophyta</taxon>
        <taxon>Magnoliopsida</taxon>
        <taxon>eudicotyledons</taxon>
        <taxon>Gunneridae</taxon>
        <taxon>Pentapetalae</taxon>
        <taxon>Caryophyllales</taxon>
        <taxon>Cactineae</taxon>
        <taxon>Cactaceae</taxon>
        <taxon>Cactoideae</taxon>
        <taxon>Echinocereeae</taxon>
        <taxon>Carnegiea</taxon>
    </lineage>
</organism>
<protein>
    <recommendedName>
        <fullName evidence="9">Protein kinase domain-containing protein</fullName>
    </recommendedName>
</protein>
<dbReference type="PROSITE" id="PS00107">
    <property type="entry name" value="PROTEIN_KINASE_ATP"/>
    <property type="match status" value="1"/>
</dbReference>
<dbReference type="SMART" id="SM00220">
    <property type="entry name" value="S_TKc"/>
    <property type="match status" value="1"/>
</dbReference>
<evidence type="ECO:0000256" key="7">
    <source>
        <dbReference type="RuleBase" id="RU000304"/>
    </source>
</evidence>
<evidence type="ECO:0000256" key="8">
    <source>
        <dbReference type="SAM" id="Phobius"/>
    </source>
</evidence>
<dbReference type="Gene3D" id="1.10.510.10">
    <property type="entry name" value="Transferase(Phosphotransferase) domain 1"/>
    <property type="match status" value="1"/>
</dbReference>